<dbReference type="EMBL" id="JBBKAI010000002">
    <property type="protein sequence ID" value="MEJ8656987.1"/>
    <property type="molecule type" value="Genomic_DNA"/>
</dbReference>
<proteinExistence type="predicted"/>
<dbReference type="Proteomes" id="UP001375539">
    <property type="component" value="Unassembled WGS sequence"/>
</dbReference>
<protein>
    <submittedName>
        <fullName evidence="1">SDR family oxidoreductase</fullName>
    </submittedName>
</protein>
<evidence type="ECO:0000313" key="1">
    <source>
        <dbReference type="EMBL" id="MEJ8656987.1"/>
    </source>
</evidence>
<name>A0ACC6QGR3_9ACTN</name>
<keyword evidence="2" id="KW-1185">Reference proteome</keyword>
<gene>
    <name evidence="1" type="ORF">WKI58_10680</name>
</gene>
<accession>A0ACC6QGR3</accession>
<evidence type="ECO:0000313" key="2">
    <source>
        <dbReference type="Proteomes" id="UP001375539"/>
    </source>
</evidence>
<comment type="caution">
    <text evidence="1">The sequence shown here is derived from an EMBL/GenBank/DDBJ whole genome shotgun (WGS) entry which is preliminary data.</text>
</comment>
<organism evidence="1 2">
    <name type="scientific">Streptomyces pratisoli</name>
    <dbReference type="NCBI Taxonomy" id="3139917"/>
    <lineage>
        <taxon>Bacteria</taxon>
        <taxon>Bacillati</taxon>
        <taxon>Actinomycetota</taxon>
        <taxon>Actinomycetes</taxon>
        <taxon>Kitasatosporales</taxon>
        <taxon>Streptomycetaceae</taxon>
        <taxon>Streptomyces</taxon>
    </lineage>
</organism>
<reference evidence="1" key="1">
    <citation type="submission" date="2024-03" db="EMBL/GenBank/DDBJ databases">
        <title>Novel Streptomyces species of biotechnological and ecological value are a feature of Machair soil.</title>
        <authorList>
            <person name="Prole J.R."/>
            <person name="Goodfellow M."/>
            <person name="Allenby N."/>
            <person name="Ward A.C."/>
        </authorList>
    </citation>
    <scope>NUCLEOTIDE SEQUENCE</scope>
    <source>
        <strain evidence="1">MS1.AVA.4</strain>
    </source>
</reference>
<sequence>MTAGKPNHSLAGQTVVVIGASAGIGLETARQVRADGARLVLVGRNPERLQQAAHELEPLGTATFDATDTERVEQFFGDLPGPVDHVMVTAGGPFYMPLEGMDLAAASREFEQRLSMTLGIALHSRGKVRAGGTLIFIGGTGGRRPTVGLSVVSALTAALSALIANLALELAPVRANLIAAGFVDTPLSASLLGDQLDARRAELRATLPIRRVVGPADVAALAVHIMCNDALTGGTYDIDGGQQLLPK</sequence>